<evidence type="ECO:0008006" key="3">
    <source>
        <dbReference type="Google" id="ProtNLM"/>
    </source>
</evidence>
<dbReference type="Gene3D" id="2.170.270.10">
    <property type="entry name" value="SET domain"/>
    <property type="match status" value="1"/>
</dbReference>
<name>A0AAD7XAD9_9APHY</name>
<evidence type="ECO:0000313" key="1">
    <source>
        <dbReference type="EMBL" id="KAJ8475321.1"/>
    </source>
</evidence>
<comment type="caution">
    <text evidence="1">The sequence shown here is derived from an EMBL/GenBank/DDBJ whole genome shotgun (WGS) entry which is preliminary data.</text>
</comment>
<dbReference type="PANTHER" id="PTHR47332">
    <property type="entry name" value="SET DOMAIN-CONTAINING PROTEIN 5"/>
    <property type="match status" value="1"/>
</dbReference>
<protein>
    <recommendedName>
        <fullName evidence="3">SET domain-containing protein</fullName>
    </recommendedName>
</protein>
<dbReference type="Proteomes" id="UP001215151">
    <property type="component" value="Unassembled WGS sequence"/>
</dbReference>
<dbReference type="EMBL" id="JAPEVG010000162">
    <property type="protein sequence ID" value="KAJ8475321.1"/>
    <property type="molecule type" value="Genomic_DNA"/>
</dbReference>
<evidence type="ECO:0000313" key="2">
    <source>
        <dbReference type="Proteomes" id="UP001215151"/>
    </source>
</evidence>
<dbReference type="CDD" id="cd20071">
    <property type="entry name" value="SET_SMYD"/>
    <property type="match status" value="1"/>
</dbReference>
<sequence length="215" mass="23863">MSPTCSPDIYTKTSSCTPNAVYRFDPTSFTFGVRALHAIPPNAQIFISYIDPALPRSARQGALSPYGFTCACPACSLTGPALAQSETRRALIARADADLAARDAALERWLVSPGMSEEYVNRVDRMYMDLFEKEGLYYEPVWEGFAVRLCKVCCALGDREGTQRWAELAAALNRAYTGSDRGWAAVVEAPERTRYWGLRKTRHEDARFLAMAGAR</sequence>
<dbReference type="AlphaFoldDB" id="A0AAD7XAD9"/>
<gene>
    <name evidence="1" type="ORF">ONZ51_g6631</name>
</gene>
<organism evidence="1 2">
    <name type="scientific">Trametes cubensis</name>
    <dbReference type="NCBI Taxonomy" id="1111947"/>
    <lineage>
        <taxon>Eukaryota</taxon>
        <taxon>Fungi</taxon>
        <taxon>Dikarya</taxon>
        <taxon>Basidiomycota</taxon>
        <taxon>Agaricomycotina</taxon>
        <taxon>Agaricomycetes</taxon>
        <taxon>Polyporales</taxon>
        <taxon>Polyporaceae</taxon>
        <taxon>Trametes</taxon>
    </lineage>
</organism>
<keyword evidence="2" id="KW-1185">Reference proteome</keyword>
<reference evidence="1" key="1">
    <citation type="submission" date="2022-11" db="EMBL/GenBank/DDBJ databases">
        <title>Genome Sequence of Cubamyces cubensis.</title>
        <authorList>
            <person name="Buettner E."/>
        </authorList>
    </citation>
    <scope>NUCLEOTIDE SEQUENCE</scope>
    <source>
        <strain evidence="1">MPL-01</strain>
    </source>
</reference>
<accession>A0AAD7XAD9</accession>
<dbReference type="InterPro" id="IPR046341">
    <property type="entry name" value="SET_dom_sf"/>
</dbReference>
<dbReference type="InterPro" id="IPR053185">
    <property type="entry name" value="SET_domain_protein"/>
</dbReference>
<dbReference type="SUPFAM" id="SSF82199">
    <property type="entry name" value="SET domain"/>
    <property type="match status" value="1"/>
</dbReference>
<proteinExistence type="predicted"/>
<dbReference type="PANTHER" id="PTHR47332:SF4">
    <property type="entry name" value="SET DOMAIN-CONTAINING PROTEIN 5"/>
    <property type="match status" value="1"/>
</dbReference>